<name>A0A2P4NPL6_9EURY</name>
<dbReference type="EC" id="3.1.4.-" evidence="1"/>
<dbReference type="PANTHER" id="PTHR42850:SF2">
    <property type="entry name" value="BLL5683 PROTEIN"/>
    <property type="match status" value="1"/>
</dbReference>
<evidence type="ECO:0000259" key="2">
    <source>
        <dbReference type="Pfam" id="PF12850"/>
    </source>
</evidence>
<dbReference type="GO" id="GO:0016791">
    <property type="term" value="F:phosphatase activity"/>
    <property type="evidence" value="ECO:0007669"/>
    <property type="project" value="TreeGrafter"/>
</dbReference>
<gene>
    <name evidence="3" type="ORF">AUR65_011750</name>
</gene>
<dbReference type="Proteomes" id="UP000053621">
    <property type="component" value="Unassembled WGS sequence"/>
</dbReference>
<dbReference type="GO" id="GO:0005737">
    <property type="term" value="C:cytoplasm"/>
    <property type="evidence" value="ECO:0007669"/>
    <property type="project" value="TreeGrafter"/>
</dbReference>
<evidence type="ECO:0000256" key="1">
    <source>
        <dbReference type="RuleBase" id="RU362039"/>
    </source>
</evidence>
<reference evidence="3" key="1">
    <citation type="submission" date="2017-08" db="EMBL/GenBank/DDBJ databases">
        <title>Haloferax marisrubri sp. nov., isolated from the Discovery deep brine-seawater interface in the Red Sea.</title>
        <authorList>
            <person name="Zhang G."/>
            <person name="Stingl U."/>
        </authorList>
    </citation>
    <scope>NUCLEOTIDE SEQUENCE [LARGE SCALE GENOMIC DNA]</scope>
    <source>
        <strain evidence="3">SB3</strain>
    </source>
</reference>
<dbReference type="InterPro" id="IPR029052">
    <property type="entry name" value="Metallo-depent_PP-like"/>
</dbReference>
<accession>A0A2P4NPL6</accession>
<dbReference type="Gene3D" id="3.60.21.10">
    <property type="match status" value="1"/>
</dbReference>
<comment type="cofactor">
    <cofactor evidence="1">
        <name>a divalent metal cation</name>
        <dbReference type="ChEBI" id="CHEBI:60240"/>
    </cofactor>
</comment>
<keyword evidence="1" id="KW-0479">Metal-binding</keyword>
<comment type="similarity">
    <text evidence="1">Belongs to the metallophosphoesterase superfamily. YfcE family.</text>
</comment>
<comment type="caution">
    <text evidence="3">The sequence shown here is derived from an EMBL/GenBank/DDBJ whole genome shotgun (WGS) entry which is preliminary data.</text>
</comment>
<dbReference type="OrthoDB" id="9937at2157"/>
<dbReference type="RefSeq" id="WP_058567052.1">
    <property type="nucleotide sequence ID" value="NZ_LOPW02000016.1"/>
</dbReference>
<dbReference type="InterPro" id="IPR024654">
    <property type="entry name" value="Calcineurin-like_PHP_lpxH"/>
</dbReference>
<dbReference type="GO" id="GO:0046872">
    <property type="term" value="F:metal ion binding"/>
    <property type="evidence" value="ECO:0007669"/>
    <property type="project" value="UniProtKB-KW"/>
</dbReference>
<dbReference type="InterPro" id="IPR000979">
    <property type="entry name" value="Phosphodiesterase_MJ0936/Vps29"/>
</dbReference>
<protein>
    <recommendedName>
        <fullName evidence="1">Phosphoesterase</fullName>
        <ecNumber evidence="1">3.1.4.-</ecNumber>
    </recommendedName>
</protein>
<dbReference type="Pfam" id="PF12850">
    <property type="entry name" value="Metallophos_2"/>
    <property type="match status" value="1"/>
</dbReference>
<dbReference type="PIRSF" id="PIRSF000883">
    <property type="entry name" value="Pesterase_MJ0912"/>
    <property type="match status" value="1"/>
</dbReference>
<keyword evidence="4" id="KW-1185">Reference proteome</keyword>
<evidence type="ECO:0000313" key="4">
    <source>
        <dbReference type="Proteomes" id="UP000053621"/>
    </source>
</evidence>
<sequence>MKIALLSDVHGNLPALEAVLDDLPAVDTIVCAGDVVGYNPWPSECVERIRDVADIVVQGNHDAAVENPSTFDANQMAKAGIEFAAESLSEEQRRWLTELPESETFADDTFLLVHSHPTIRGKYVFPSEFPNLRRHLDDYRGVVIGHTHIQHSAHIDGRVIVNPGSVGQPRDSDARAAYAVLNTEKHEVDCRRVEYDIDRVVDRVKEVGLPIKIGTRLLDGS</sequence>
<proteinExistence type="inferred from homology"/>
<dbReference type="SUPFAM" id="SSF56300">
    <property type="entry name" value="Metallo-dependent phosphatases"/>
    <property type="match status" value="1"/>
</dbReference>
<dbReference type="AlphaFoldDB" id="A0A2P4NPL6"/>
<dbReference type="NCBIfam" id="TIGR00040">
    <property type="entry name" value="yfcE"/>
    <property type="match status" value="1"/>
</dbReference>
<dbReference type="EMBL" id="LOPW02000016">
    <property type="protein sequence ID" value="POG55095.1"/>
    <property type="molecule type" value="Genomic_DNA"/>
</dbReference>
<feature type="domain" description="Calcineurin-like phosphoesterase" evidence="2">
    <location>
        <begin position="1"/>
        <end position="185"/>
    </location>
</feature>
<dbReference type="PANTHER" id="PTHR42850">
    <property type="entry name" value="METALLOPHOSPHOESTERASE"/>
    <property type="match status" value="1"/>
</dbReference>
<dbReference type="InterPro" id="IPR011152">
    <property type="entry name" value="Pesterase_MJ0912"/>
</dbReference>
<dbReference type="InterPro" id="IPR050126">
    <property type="entry name" value="Ap4A_hydrolase"/>
</dbReference>
<evidence type="ECO:0000313" key="3">
    <source>
        <dbReference type="EMBL" id="POG55095.1"/>
    </source>
</evidence>
<organism evidence="3 4">
    <name type="scientific">Haloferax marisrubri</name>
    <dbReference type="NCBI Taxonomy" id="1544719"/>
    <lineage>
        <taxon>Archaea</taxon>
        <taxon>Methanobacteriati</taxon>
        <taxon>Methanobacteriota</taxon>
        <taxon>Stenosarchaea group</taxon>
        <taxon>Halobacteria</taxon>
        <taxon>Halobacteriales</taxon>
        <taxon>Haloferacaceae</taxon>
        <taxon>Haloferax</taxon>
    </lineage>
</organism>